<dbReference type="InterPro" id="IPR014710">
    <property type="entry name" value="RmlC-like_jellyroll"/>
</dbReference>
<dbReference type="Gene3D" id="2.60.120.10">
    <property type="entry name" value="Jelly Rolls"/>
    <property type="match status" value="1"/>
</dbReference>
<comment type="caution">
    <text evidence="4">The sequence shown here is derived from an EMBL/GenBank/DDBJ whole genome shotgun (WGS) entry which is preliminary data.</text>
</comment>
<protein>
    <recommendedName>
        <fullName evidence="3">Cupin type-2 domain-containing protein</fullName>
    </recommendedName>
</protein>
<evidence type="ECO:0000256" key="1">
    <source>
        <dbReference type="ARBA" id="ARBA00022723"/>
    </source>
</evidence>
<dbReference type="InterPro" id="IPR011051">
    <property type="entry name" value="RmlC_Cupin_sf"/>
</dbReference>
<keyword evidence="2" id="KW-0732">Signal</keyword>
<proteinExistence type="predicted"/>
<feature type="signal peptide" evidence="2">
    <location>
        <begin position="1"/>
        <end position="22"/>
    </location>
</feature>
<feature type="chain" id="PRO_5035321766" description="Cupin type-2 domain-containing protein" evidence="2">
    <location>
        <begin position="23"/>
        <end position="273"/>
    </location>
</feature>
<dbReference type="Pfam" id="PF07883">
    <property type="entry name" value="Cupin_2"/>
    <property type="match status" value="1"/>
</dbReference>
<dbReference type="AlphaFoldDB" id="A0A8J2XRI9"/>
<feature type="domain" description="Cupin type-2" evidence="3">
    <location>
        <begin position="203"/>
        <end position="267"/>
    </location>
</feature>
<sequence length="273" mass="29398">MKRGFLFIAILFLTLCDQQGVAQITVSDTVTAQVGPPDTLTAGVSEWDHAKAHPTKYGETRDLLTGATRDLSLLDVQAESLNAGGSFSPPTGESADHLLIIREGNITVTIGAIRKVLGPGGIGLFAAGDKPIFLNTGTSTATCYLLSFRSKGRLDHDRAKQGGGPILLDWSELPVKTTEKGESRAIFSRPVAWLGKIDMHATTLNSGQISHPQHVHRAEEIILLRSGHVRMHIGDGYQKAAGGDLVFLPSGVPHNLENGEEGRCEYFALQWQL</sequence>
<evidence type="ECO:0000259" key="3">
    <source>
        <dbReference type="Pfam" id="PF07883"/>
    </source>
</evidence>
<dbReference type="GO" id="GO:0046872">
    <property type="term" value="F:metal ion binding"/>
    <property type="evidence" value="ECO:0007669"/>
    <property type="project" value="UniProtKB-KW"/>
</dbReference>
<dbReference type="PANTHER" id="PTHR35848:SF6">
    <property type="entry name" value="CUPIN TYPE-2 DOMAIN-CONTAINING PROTEIN"/>
    <property type="match status" value="1"/>
</dbReference>
<dbReference type="InterPro" id="IPR013096">
    <property type="entry name" value="Cupin_2"/>
</dbReference>
<dbReference type="SUPFAM" id="SSF51182">
    <property type="entry name" value="RmlC-like cupins"/>
    <property type="match status" value="2"/>
</dbReference>
<dbReference type="EMBL" id="BMJC01000001">
    <property type="protein sequence ID" value="GGA89317.1"/>
    <property type="molecule type" value="Genomic_DNA"/>
</dbReference>
<organism evidence="4 5">
    <name type="scientific">Puia dinghuensis</name>
    <dbReference type="NCBI Taxonomy" id="1792502"/>
    <lineage>
        <taxon>Bacteria</taxon>
        <taxon>Pseudomonadati</taxon>
        <taxon>Bacteroidota</taxon>
        <taxon>Chitinophagia</taxon>
        <taxon>Chitinophagales</taxon>
        <taxon>Chitinophagaceae</taxon>
        <taxon>Puia</taxon>
    </lineage>
</organism>
<reference evidence="4" key="2">
    <citation type="submission" date="2020-09" db="EMBL/GenBank/DDBJ databases">
        <authorList>
            <person name="Sun Q."/>
            <person name="Zhou Y."/>
        </authorList>
    </citation>
    <scope>NUCLEOTIDE SEQUENCE</scope>
    <source>
        <strain evidence="4">CGMCC 1.15448</strain>
    </source>
</reference>
<evidence type="ECO:0000313" key="4">
    <source>
        <dbReference type="EMBL" id="GGA89317.1"/>
    </source>
</evidence>
<gene>
    <name evidence="4" type="ORF">GCM10011511_10670</name>
</gene>
<accession>A0A8J2XRI9</accession>
<dbReference type="InterPro" id="IPR051610">
    <property type="entry name" value="GPI/OXD"/>
</dbReference>
<keyword evidence="1" id="KW-0479">Metal-binding</keyword>
<evidence type="ECO:0000256" key="2">
    <source>
        <dbReference type="SAM" id="SignalP"/>
    </source>
</evidence>
<dbReference type="Proteomes" id="UP000607559">
    <property type="component" value="Unassembled WGS sequence"/>
</dbReference>
<evidence type="ECO:0000313" key="5">
    <source>
        <dbReference type="Proteomes" id="UP000607559"/>
    </source>
</evidence>
<dbReference type="PANTHER" id="PTHR35848">
    <property type="entry name" value="OXALATE-BINDING PROTEIN"/>
    <property type="match status" value="1"/>
</dbReference>
<keyword evidence="5" id="KW-1185">Reference proteome</keyword>
<dbReference type="RefSeq" id="WP_188929284.1">
    <property type="nucleotide sequence ID" value="NZ_BMJC01000001.1"/>
</dbReference>
<name>A0A8J2XRI9_9BACT</name>
<reference evidence="4" key="1">
    <citation type="journal article" date="2014" name="Int. J. Syst. Evol. Microbiol.">
        <title>Complete genome sequence of Corynebacterium casei LMG S-19264T (=DSM 44701T), isolated from a smear-ripened cheese.</title>
        <authorList>
            <consortium name="US DOE Joint Genome Institute (JGI-PGF)"/>
            <person name="Walter F."/>
            <person name="Albersmeier A."/>
            <person name="Kalinowski J."/>
            <person name="Ruckert C."/>
        </authorList>
    </citation>
    <scope>NUCLEOTIDE SEQUENCE</scope>
    <source>
        <strain evidence="4">CGMCC 1.15448</strain>
    </source>
</reference>